<dbReference type="GO" id="GO:0016705">
    <property type="term" value="F:oxidoreductase activity, acting on paired donors, with incorporation or reduction of molecular oxygen"/>
    <property type="evidence" value="ECO:0007669"/>
    <property type="project" value="InterPro"/>
</dbReference>
<dbReference type="Pfam" id="PF00296">
    <property type="entry name" value="Bac_luciferase"/>
    <property type="match status" value="1"/>
</dbReference>
<evidence type="ECO:0000313" key="4">
    <source>
        <dbReference type="Proteomes" id="UP000680750"/>
    </source>
</evidence>
<reference evidence="3" key="1">
    <citation type="submission" date="2020-08" db="EMBL/GenBank/DDBJ databases">
        <title>Whole genome shotgun sequence of Actinocatenispora sera NBRC 101916.</title>
        <authorList>
            <person name="Komaki H."/>
            <person name="Tamura T."/>
        </authorList>
    </citation>
    <scope>NUCLEOTIDE SEQUENCE</scope>
    <source>
        <strain evidence="3">NBRC 101916</strain>
    </source>
</reference>
<dbReference type="InterPro" id="IPR011251">
    <property type="entry name" value="Luciferase-like_dom"/>
</dbReference>
<feature type="domain" description="Luciferase-like" evidence="2">
    <location>
        <begin position="11"/>
        <end position="194"/>
    </location>
</feature>
<dbReference type="EMBL" id="AP023354">
    <property type="protein sequence ID" value="BCJ30223.1"/>
    <property type="molecule type" value="Genomic_DNA"/>
</dbReference>
<name>A0A810L4C3_9ACTN</name>
<dbReference type="KEGG" id="aser:Asera_43310"/>
<dbReference type="PANTHER" id="PTHR43244">
    <property type="match status" value="1"/>
</dbReference>
<dbReference type="InterPro" id="IPR036661">
    <property type="entry name" value="Luciferase-like_sf"/>
</dbReference>
<keyword evidence="4" id="KW-1185">Reference proteome</keyword>
<dbReference type="Proteomes" id="UP000680750">
    <property type="component" value="Chromosome"/>
</dbReference>
<dbReference type="Gene3D" id="3.20.20.30">
    <property type="entry name" value="Luciferase-like domain"/>
    <property type="match status" value="1"/>
</dbReference>
<evidence type="ECO:0000256" key="1">
    <source>
        <dbReference type="ARBA" id="ARBA00023002"/>
    </source>
</evidence>
<gene>
    <name evidence="3" type="ORF">Asera_43310</name>
</gene>
<proteinExistence type="predicted"/>
<organism evidence="3 4">
    <name type="scientific">Actinocatenispora sera</name>
    <dbReference type="NCBI Taxonomy" id="390989"/>
    <lineage>
        <taxon>Bacteria</taxon>
        <taxon>Bacillati</taxon>
        <taxon>Actinomycetota</taxon>
        <taxon>Actinomycetes</taxon>
        <taxon>Micromonosporales</taxon>
        <taxon>Micromonosporaceae</taxon>
        <taxon>Actinocatenispora</taxon>
    </lineage>
</organism>
<dbReference type="AlphaFoldDB" id="A0A810L4C3"/>
<sequence>MSENTRRRLGVMYDRDRPPEGLPAFARGLDELPVDDLWVVEDLGWAGGATSAAIALGASRRLHVGYGIAPAPLRNPVLLAMELATLARVYPGRLTAGIGHGVGGWMAQVGAGTPSKLALLGETITAVRTLLRGETLTVHGEAVRVDGVRLVHPPEVVPPVVAGVVGPRSLALSGRVADGTILPEGIGPDRAIAARTHIDAPGPHQLTVFTYLAPDPDLPAFRELVAGQVGWLSVAEADLYSAVGAPAVTAERVRALWDAGVDTVAVRPLTADPLAEIRALTTALAR</sequence>
<evidence type="ECO:0000313" key="3">
    <source>
        <dbReference type="EMBL" id="BCJ30223.1"/>
    </source>
</evidence>
<evidence type="ECO:0000259" key="2">
    <source>
        <dbReference type="Pfam" id="PF00296"/>
    </source>
</evidence>
<protein>
    <submittedName>
        <fullName evidence="3">Oxidoreductase</fullName>
    </submittedName>
</protein>
<dbReference type="PANTHER" id="PTHR43244:SF1">
    <property type="entry name" value="5,10-METHYLENETETRAHYDROMETHANOPTERIN REDUCTASE"/>
    <property type="match status" value="1"/>
</dbReference>
<keyword evidence="1" id="KW-0560">Oxidoreductase</keyword>
<dbReference type="RefSeq" id="WP_030446140.1">
    <property type="nucleotide sequence ID" value="NZ_AP023354.1"/>
</dbReference>
<dbReference type="SUPFAM" id="SSF51679">
    <property type="entry name" value="Bacterial luciferase-like"/>
    <property type="match status" value="1"/>
</dbReference>
<dbReference type="InterPro" id="IPR050564">
    <property type="entry name" value="F420-G6PD/mer"/>
</dbReference>
<accession>A0A810L4C3</accession>